<dbReference type="InterPro" id="IPR005564">
    <property type="entry name" value="Major_capsid_GpE"/>
</dbReference>
<dbReference type="Gene3D" id="3.30.1930.10">
    <property type="entry name" value="capsid protein of prophage domain"/>
    <property type="match status" value="1"/>
</dbReference>
<proteinExistence type="predicted"/>
<gene>
    <name evidence="1" type="ORF">D2965_05860</name>
</gene>
<dbReference type="Pfam" id="PF03864">
    <property type="entry name" value="Phage_cap_E"/>
    <property type="match status" value="1"/>
</dbReference>
<protein>
    <submittedName>
        <fullName evidence="1">Major capsid protein</fullName>
    </submittedName>
</protein>
<dbReference type="AlphaFoldDB" id="A0A3A6W098"/>
<accession>A0A3A6W098</accession>
<name>A0A3A6W098_9FIRM</name>
<evidence type="ECO:0000313" key="1">
    <source>
        <dbReference type="EMBL" id="RJY50384.1"/>
    </source>
</evidence>
<evidence type="ECO:0000313" key="2">
    <source>
        <dbReference type="Proteomes" id="UP000277803"/>
    </source>
</evidence>
<reference evidence="1 2" key="1">
    <citation type="submission" date="2018-09" db="EMBL/GenBank/DDBJ databases">
        <title>Genome sequence of Veillonella atypica isolated from periodontal Korean patients.</title>
        <authorList>
            <person name="Lee J.-H."/>
            <person name="Moon J.-H."/>
            <person name="Shin S.-Y."/>
        </authorList>
    </citation>
    <scope>NUCLEOTIDE SEQUENCE [LARGE SCALE GENOMIC DNA]</scope>
    <source>
        <strain evidence="1 2">KHUD_V1</strain>
    </source>
</reference>
<dbReference type="Proteomes" id="UP000277803">
    <property type="component" value="Unassembled WGS sequence"/>
</dbReference>
<dbReference type="RefSeq" id="WP_119982602.1">
    <property type="nucleotide sequence ID" value="NZ_QXZZ01000028.1"/>
</dbReference>
<comment type="caution">
    <text evidence="1">The sequence shown here is derived from an EMBL/GenBank/DDBJ whole genome shotgun (WGS) entry which is preliminary data.</text>
</comment>
<organism evidence="1 2">
    <name type="scientific">Veillonella atypica</name>
    <dbReference type="NCBI Taxonomy" id="39777"/>
    <lineage>
        <taxon>Bacteria</taxon>
        <taxon>Bacillati</taxon>
        <taxon>Bacillota</taxon>
        <taxon>Negativicutes</taxon>
        <taxon>Veillonellales</taxon>
        <taxon>Veillonellaceae</taxon>
        <taxon>Veillonella</taxon>
    </lineage>
</organism>
<dbReference type="Gene3D" id="3.15.30.10">
    <property type="entry name" value="putative capsid protein of prophage domain like"/>
    <property type="match status" value="1"/>
</dbReference>
<dbReference type="EMBL" id="QXZZ01000028">
    <property type="protein sequence ID" value="RJY50384.1"/>
    <property type="molecule type" value="Genomic_DNA"/>
</dbReference>
<sequence length="345" mass="38676">MDNIYAPKTLAAVVRRTPDVPSFLKDLFFKDTKTFLTETVSFDIVKGRRTITPWVAPNSTAPLSQRTGMTTTTYKPAQKKEKRPITENDIKVRQAGEQPFAGTVTPEERAIQLLAQDTQELKDNLVRSQEVMAADVLLNGQAHIKGEGIDDVVDFNFTNKETLSGTARWGQSAAEIVANIIKWKKKCLKASGFNPNTLVMNSETLEVMLSDKKILALFDNRRTEMGLLQFEQMAEGAVYVGFMGGQIQCNVFTYDNYYVDPTDGQEKEMVPTGKLLVASDMAKFTKLYGANTIIPGEGMDFVTYEGEYVLRRLVNRDPDAVFLELQSRPIYVPFDVDSYFVADVL</sequence>